<sequence length="65" mass="7180">MTERTRPNDKLAVVSVRTSERLRTAFETTAEAHAMTTADVLRGLMAEWVSNPRPVSAFMPATMAT</sequence>
<dbReference type="AlphaFoldDB" id="A0A5E4REH6"/>
<dbReference type="EMBL" id="CABPSL010000001">
    <property type="protein sequence ID" value="VVD61211.1"/>
    <property type="molecule type" value="Genomic_DNA"/>
</dbReference>
<gene>
    <name evidence="1" type="ORF">PCE31106_00106</name>
</gene>
<reference evidence="1 2" key="1">
    <citation type="submission" date="2019-08" db="EMBL/GenBank/DDBJ databases">
        <authorList>
            <person name="Peeters C."/>
        </authorList>
    </citation>
    <scope>NUCLEOTIDE SEQUENCE [LARGE SCALE GENOMIC DNA]</scope>
    <source>
        <strain evidence="1 2">LMG 31106</strain>
    </source>
</reference>
<organism evidence="1 2">
    <name type="scientific">Pandoraea cepalis</name>
    <dbReference type="NCBI Taxonomy" id="2508294"/>
    <lineage>
        <taxon>Bacteria</taxon>
        <taxon>Pseudomonadati</taxon>
        <taxon>Pseudomonadota</taxon>
        <taxon>Betaproteobacteria</taxon>
        <taxon>Burkholderiales</taxon>
        <taxon>Burkholderiaceae</taxon>
        <taxon>Pandoraea</taxon>
    </lineage>
</organism>
<protein>
    <submittedName>
        <fullName evidence="1">Uncharacterized protein</fullName>
    </submittedName>
</protein>
<proteinExistence type="predicted"/>
<dbReference type="Proteomes" id="UP000384354">
    <property type="component" value="Unassembled WGS sequence"/>
</dbReference>
<dbReference type="RefSeq" id="WP_150562024.1">
    <property type="nucleotide sequence ID" value="NZ_CABPSL010000001.1"/>
</dbReference>
<name>A0A5E4REH6_9BURK</name>
<evidence type="ECO:0000313" key="1">
    <source>
        <dbReference type="EMBL" id="VVD61211.1"/>
    </source>
</evidence>
<evidence type="ECO:0000313" key="2">
    <source>
        <dbReference type="Proteomes" id="UP000384354"/>
    </source>
</evidence>
<accession>A0A5E4REH6</accession>